<dbReference type="EMBL" id="BSYR01000003">
    <property type="protein sequence ID" value="GMI64619.1"/>
    <property type="molecule type" value="Genomic_DNA"/>
</dbReference>
<dbReference type="SUPFAM" id="SSF53098">
    <property type="entry name" value="Ribonuclease H-like"/>
    <property type="match status" value="1"/>
</dbReference>
<gene>
    <name evidence="3" type="ORF">HRI_000131200</name>
</gene>
<organism evidence="3 4">
    <name type="scientific">Hibiscus trionum</name>
    <name type="common">Flower of an hour</name>
    <dbReference type="NCBI Taxonomy" id="183268"/>
    <lineage>
        <taxon>Eukaryota</taxon>
        <taxon>Viridiplantae</taxon>
        <taxon>Streptophyta</taxon>
        <taxon>Embryophyta</taxon>
        <taxon>Tracheophyta</taxon>
        <taxon>Spermatophyta</taxon>
        <taxon>Magnoliopsida</taxon>
        <taxon>eudicotyledons</taxon>
        <taxon>Gunneridae</taxon>
        <taxon>Pentapetalae</taxon>
        <taxon>rosids</taxon>
        <taxon>malvids</taxon>
        <taxon>Malvales</taxon>
        <taxon>Malvaceae</taxon>
        <taxon>Malvoideae</taxon>
        <taxon>Hibiscus</taxon>
    </lineage>
</organism>
<evidence type="ECO:0000259" key="1">
    <source>
        <dbReference type="Pfam" id="PF13456"/>
    </source>
</evidence>
<dbReference type="PANTHER" id="PTHR47074">
    <property type="entry name" value="BNAC02G40300D PROTEIN"/>
    <property type="match status" value="1"/>
</dbReference>
<dbReference type="InterPro" id="IPR044730">
    <property type="entry name" value="RNase_H-like_dom_plant"/>
</dbReference>
<dbReference type="OrthoDB" id="992307at2759"/>
<name>A0A9W7GTF4_HIBTR</name>
<dbReference type="Gene3D" id="3.30.420.10">
    <property type="entry name" value="Ribonuclease H-like superfamily/Ribonuclease H"/>
    <property type="match status" value="1"/>
</dbReference>
<feature type="domain" description="RNase H type-1" evidence="1">
    <location>
        <begin position="343"/>
        <end position="465"/>
    </location>
</feature>
<keyword evidence="4" id="KW-1185">Reference proteome</keyword>
<dbReference type="Pfam" id="PF13966">
    <property type="entry name" value="zf-RVT"/>
    <property type="match status" value="1"/>
</dbReference>
<dbReference type="InterPro" id="IPR036397">
    <property type="entry name" value="RNaseH_sf"/>
</dbReference>
<evidence type="ECO:0000313" key="4">
    <source>
        <dbReference type="Proteomes" id="UP001165190"/>
    </source>
</evidence>
<evidence type="ECO:0000313" key="3">
    <source>
        <dbReference type="EMBL" id="GMI64619.1"/>
    </source>
</evidence>
<dbReference type="InterPro" id="IPR052929">
    <property type="entry name" value="RNase_H-like_EbsB-rel"/>
</dbReference>
<dbReference type="Pfam" id="PF13456">
    <property type="entry name" value="RVT_3"/>
    <property type="match status" value="1"/>
</dbReference>
<dbReference type="GO" id="GO:0004523">
    <property type="term" value="F:RNA-DNA hybrid ribonuclease activity"/>
    <property type="evidence" value="ECO:0007669"/>
    <property type="project" value="InterPro"/>
</dbReference>
<dbReference type="Proteomes" id="UP001165190">
    <property type="component" value="Unassembled WGS sequence"/>
</dbReference>
<dbReference type="InterPro" id="IPR012337">
    <property type="entry name" value="RNaseH-like_sf"/>
</dbReference>
<sequence>MNSAIRQYWWSGKSNKKGWHMLPWNLVCLPKTAGGMGFRDLSDFNIALLGKQLWRLICELDSLLGQIYCSKYFPSGNILDATRPTRGSFAWQGLYTTLQQLYNDFLYRPGINSNIRVHKDNWGGFSPINLSGDYEISEEVHVRCRDFMLRNQMTWDPSKVRSYFNLADAYAILHVPIINDTQDSILWSPNDSGIYSVRSGYLFLQRSPEPRNTPTQIWKVLAKIKALLKVKTFGWRMASEALPVGSRLRAFSPNSEPCPICGFSSETTLHALRDCPGASEALHLSGVPAALYRSAAVNTIHWLEEAAHLLSADHFGLFLTTIWNIWNRHNDWRPPPHDHLKINVDGDFDPATRTAAVGVMARDATGAIVGGLAYPLGSCLDAATCEGLGLLAGITFAQPQGWQQLLFETDCASLANRLNNPGPNLSTLVPLLPQIRDSLLPLPFPTVSYVSREANSVAHALATHALSTMSSMSFGSDIPSCIIHLVKGNFSN</sequence>
<feature type="domain" description="Reverse transcriptase zinc-binding" evidence="2">
    <location>
        <begin position="195"/>
        <end position="279"/>
    </location>
</feature>
<dbReference type="CDD" id="cd06222">
    <property type="entry name" value="RNase_H_like"/>
    <property type="match status" value="1"/>
</dbReference>
<dbReference type="GO" id="GO:0003676">
    <property type="term" value="F:nucleic acid binding"/>
    <property type="evidence" value="ECO:0007669"/>
    <property type="project" value="InterPro"/>
</dbReference>
<protein>
    <recommendedName>
        <fullName evidence="5">RNase H type-1 domain-containing protein</fullName>
    </recommendedName>
</protein>
<accession>A0A9W7GTF4</accession>
<dbReference type="InterPro" id="IPR002156">
    <property type="entry name" value="RNaseH_domain"/>
</dbReference>
<reference evidence="3" key="1">
    <citation type="submission" date="2023-05" db="EMBL/GenBank/DDBJ databases">
        <title>Genome and transcriptome analyses reveal genes involved in the formation of fine ridges on petal epidermal cells in Hibiscus trionum.</title>
        <authorList>
            <person name="Koshimizu S."/>
            <person name="Masuda S."/>
            <person name="Ishii T."/>
            <person name="Shirasu K."/>
            <person name="Hoshino A."/>
            <person name="Arita M."/>
        </authorList>
    </citation>
    <scope>NUCLEOTIDE SEQUENCE</scope>
    <source>
        <strain evidence="3">Hamamatsu line</strain>
    </source>
</reference>
<dbReference type="AlphaFoldDB" id="A0A9W7GTF4"/>
<evidence type="ECO:0008006" key="5">
    <source>
        <dbReference type="Google" id="ProtNLM"/>
    </source>
</evidence>
<evidence type="ECO:0000259" key="2">
    <source>
        <dbReference type="Pfam" id="PF13966"/>
    </source>
</evidence>
<comment type="caution">
    <text evidence="3">The sequence shown here is derived from an EMBL/GenBank/DDBJ whole genome shotgun (WGS) entry which is preliminary data.</text>
</comment>
<dbReference type="InterPro" id="IPR026960">
    <property type="entry name" value="RVT-Znf"/>
</dbReference>
<proteinExistence type="predicted"/>
<dbReference type="PANTHER" id="PTHR47074:SF48">
    <property type="entry name" value="POLYNUCLEOTIDYL TRANSFERASE, RIBONUCLEASE H-LIKE SUPERFAMILY PROTEIN"/>
    <property type="match status" value="1"/>
</dbReference>